<evidence type="ECO:0000259" key="1">
    <source>
        <dbReference type="PROSITE" id="PS50011"/>
    </source>
</evidence>
<dbReference type="InterPro" id="IPR000719">
    <property type="entry name" value="Prot_kinase_dom"/>
</dbReference>
<feature type="domain" description="Protein kinase" evidence="1">
    <location>
        <begin position="1"/>
        <end position="174"/>
    </location>
</feature>
<proteinExistence type="predicted"/>
<evidence type="ECO:0000313" key="3">
    <source>
        <dbReference type="Proteomes" id="UP001213623"/>
    </source>
</evidence>
<dbReference type="PROSITE" id="PS50011">
    <property type="entry name" value="PROTEIN_KINASE_DOM"/>
    <property type="match status" value="1"/>
</dbReference>
<dbReference type="PANTHER" id="PTHR12984">
    <property type="entry name" value="SCY1-RELATED S/T PROTEIN KINASE-LIKE"/>
    <property type="match status" value="1"/>
</dbReference>
<gene>
    <name evidence="2" type="primary">ppk32</name>
    <name evidence="2" type="ORF">MNAN1_002254</name>
</gene>
<dbReference type="InterPro" id="IPR051177">
    <property type="entry name" value="CIK-Related_Protein"/>
</dbReference>
<accession>A0AAF0EMS1</accession>
<sequence>MFATEQILMSLDDLVQDTTDPNIQLDEVEIQKGFLQLARSLEFLHDSNLVHTNLNGKSVLINGKGDWKLSGFGFMVNLNEAESQQAQEDLEDQLPDAMKRNLDYIDPLYALEAQVKPTNDMFSLGILLFMALHHGATPYQTYGSMNALRAYYEQISSKIRSAQWNMLDSDVQGM</sequence>
<dbReference type="SUPFAM" id="SSF56112">
    <property type="entry name" value="Protein kinase-like (PK-like)"/>
    <property type="match status" value="1"/>
</dbReference>
<keyword evidence="2" id="KW-0418">Kinase</keyword>
<dbReference type="Pfam" id="PF00069">
    <property type="entry name" value="Pkinase"/>
    <property type="match status" value="1"/>
</dbReference>
<name>A0AAF0EMS1_9BASI</name>
<keyword evidence="2" id="KW-0808">Transferase</keyword>
<protein>
    <submittedName>
        <fullName evidence="2">Protein kinase domain-containing protein ppk32</fullName>
    </submittedName>
</protein>
<evidence type="ECO:0000313" key="2">
    <source>
        <dbReference type="EMBL" id="WFD27258.1"/>
    </source>
</evidence>
<reference evidence="2" key="1">
    <citation type="submission" date="2023-03" db="EMBL/GenBank/DDBJ databases">
        <title>Mating type loci evolution in Malassezia.</title>
        <authorList>
            <person name="Coelho M.A."/>
        </authorList>
    </citation>
    <scope>NUCLEOTIDE SEQUENCE</scope>
    <source>
        <strain evidence="2">CBS 9557</strain>
    </source>
</reference>
<dbReference type="GO" id="GO:0005524">
    <property type="term" value="F:ATP binding"/>
    <property type="evidence" value="ECO:0007669"/>
    <property type="project" value="InterPro"/>
</dbReference>
<dbReference type="PANTHER" id="PTHR12984:SF6">
    <property type="entry name" value="SCY1-LIKE PROTEIN 2"/>
    <property type="match status" value="1"/>
</dbReference>
<organism evidence="2 3">
    <name type="scientific">Malassezia nana</name>
    <dbReference type="NCBI Taxonomy" id="180528"/>
    <lineage>
        <taxon>Eukaryota</taxon>
        <taxon>Fungi</taxon>
        <taxon>Dikarya</taxon>
        <taxon>Basidiomycota</taxon>
        <taxon>Ustilaginomycotina</taxon>
        <taxon>Malasseziomycetes</taxon>
        <taxon>Malasseziales</taxon>
        <taxon>Malasseziaceae</taxon>
        <taxon>Malassezia</taxon>
    </lineage>
</organism>
<keyword evidence="3" id="KW-1185">Reference proteome</keyword>
<dbReference type="GO" id="GO:0004672">
    <property type="term" value="F:protein kinase activity"/>
    <property type="evidence" value="ECO:0007669"/>
    <property type="project" value="InterPro"/>
</dbReference>
<dbReference type="Gene3D" id="1.10.510.10">
    <property type="entry name" value="Transferase(Phosphotransferase) domain 1"/>
    <property type="match status" value="1"/>
</dbReference>
<dbReference type="InterPro" id="IPR011009">
    <property type="entry name" value="Kinase-like_dom_sf"/>
</dbReference>
<dbReference type="AlphaFoldDB" id="A0AAF0EMS1"/>
<dbReference type="Proteomes" id="UP001213623">
    <property type="component" value="Chromosome 4"/>
</dbReference>
<dbReference type="EMBL" id="CP119895">
    <property type="protein sequence ID" value="WFD27258.1"/>
    <property type="molecule type" value="Genomic_DNA"/>
</dbReference>